<dbReference type="PIRSF" id="PIRSF002686">
    <property type="entry name" value="SLG"/>
    <property type="match status" value="1"/>
</dbReference>
<dbReference type="RefSeq" id="XP_060669512.1">
    <property type="nucleotide sequence ID" value="XM_060813529.1"/>
</dbReference>
<dbReference type="SUPFAM" id="SSF51110">
    <property type="entry name" value="alpha-D-mannose-specific plant lectins"/>
    <property type="match status" value="1"/>
</dbReference>
<proteinExistence type="predicted"/>
<dbReference type="PROSITE" id="PS50927">
    <property type="entry name" value="BULB_LECTIN"/>
    <property type="match status" value="1"/>
</dbReference>
<keyword evidence="3" id="KW-1015">Disulfide bond</keyword>
<dbReference type="InterPro" id="IPR000858">
    <property type="entry name" value="S_locus_glycoprot_dom"/>
</dbReference>
<organism evidence="7 8">
    <name type="scientific">Ziziphus jujuba</name>
    <name type="common">Chinese jujube</name>
    <name type="synonym">Ziziphus sativa</name>
    <dbReference type="NCBI Taxonomy" id="326968"/>
    <lineage>
        <taxon>Eukaryota</taxon>
        <taxon>Viridiplantae</taxon>
        <taxon>Streptophyta</taxon>
        <taxon>Embryophyta</taxon>
        <taxon>Tracheophyta</taxon>
        <taxon>Spermatophyta</taxon>
        <taxon>Magnoliopsida</taxon>
        <taxon>eudicotyledons</taxon>
        <taxon>Gunneridae</taxon>
        <taxon>Pentapetalae</taxon>
        <taxon>rosids</taxon>
        <taxon>fabids</taxon>
        <taxon>Rosales</taxon>
        <taxon>Rhamnaceae</taxon>
        <taxon>Paliureae</taxon>
        <taxon>Ziziphus</taxon>
    </lineage>
</organism>
<evidence type="ECO:0000256" key="1">
    <source>
        <dbReference type="ARBA" id="ARBA00003061"/>
    </source>
</evidence>
<evidence type="ECO:0000256" key="2">
    <source>
        <dbReference type="ARBA" id="ARBA00022729"/>
    </source>
</evidence>
<evidence type="ECO:0000259" key="6">
    <source>
        <dbReference type="PROSITE" id="PS50948"/>
    </source>
</evidence>
<keyword evidence="7" id="KW-1185">Reference proteome</keyword>
<dbReference type="InterPro" id="IPR001480">
    <property type="entry name" value="Bulb-type_lectin_dom"/>
</dbReference>
<dbReference type="InterPro" id="IPR003609">
    <property type="entry name" value="Pan_app"/>
</dbReference>
<reference evidence="8" key="1">
    <citation type="submission" date="2025-08" db="UniProtKB">
        <authorList>
            <consortium name="RefSeq"/>
        </authorList>
    </citation>
    <scope>IDENTIFICATION</scope>
    <source>
        <tissue evidence="8">Seedling</tissue>
    </source>
</reference>
<dbReference type="Pfam" id="PF00954">
    <property type="entry name" value="S_locus_glycop"/>
    <property type="match status" value="1"/>
</dbReference>
<dbReference type="Gene3D" id="2.90.10.10">
    <property type="entry name" value="Bulb-type lectin domain"/>
    <property type="match status" value="1"/>
</dbReference>
<dbReference type="InterPro" id="IPR036426">
    <property type="entry name" value="Bulb-type_lectin_dom_sf"/>
</dbReference>
<dbReference type="Pfam" id="PF08276">
    <property type="entry name" value="PAN_2"/>
    <property type="match status" value="1"/>
</dbReference>
<keyword evidence="4" id="KW-0325">Glycoprotein</keyword>
<dbReference type="Pfam" id="PF01453">
    <property type="entry name" value="B_lectin"/>
    <property type="match status" value="1"/>
</dbReference>
<comment type="function">
    <text evidence="1">Involved in sporophytic self-incompatibility system (the inability of flowering plants to achieve self-fertilization).</text>
</comment>
<protein>
    <submittedName>
        <fullName evidence="8">G-type lectin S-receptor-like serine/threonine-protein kinase At1g11410</fullName>
    </submittedName>
</protein>
<evidence type="ECO:0000256" key="3">
    <source>
        <dbReference type="ARBA" id="ARBA00023157"/>
    </source>
</evidence>
<dbReference type="SMART" id="SM00473">
    <property type="entry name" value="PAN_AP"/>
    <property type="match status" value="1"/>
</dbReference>
<feature type="domain" description="Apple" evidence="6">
    <location>
        <begin position="303"/>
        <end position="386"/>
    </location>
</feature>
<dbReference type="GeneID" id="125418421"/>
<dbReference type="SMART" id="SM00108">
    <property type="entry name" value="B_lectin"/>
    <property type="match status" value="1"/>
</dbReference>
<sequence length="394" mass="44352">MKRTFKTSRLKSGLFHLVLEGVFNEVLHHKSDCFKQGVGFNKQRLCTCLDTISIESHPIREGDVLVSSEENFALGFFNRSNNYRYVGIWHRNIPGQTVVWSTNAPSSACSPVSDCVAQLLDSGNLVLLHNISKQVIWQLFDHPTNTMLPSMKFGIDRRTGANRFLTSWKSEDDPRTGNYSFRMDPSVCFCTKLRFHGGGNGISDVWGVFNSSILSRIVVNESGMVQLFIWYEGDERRWNEMWSAPTDRCDPYGDCSSFGLCDTSSPVQFECSFLPGYEPRSPTEWYMRDANHGCVRKPGSLICREGEGFVKVANVKVPDTSRVDVINSGLILKACEKECWRNCNCTAYASADVSEGGSGCILWHGNLTDTRKFIADGGQDLYIRVDEHELGTFF</sequence>
<dbReference type="PROSITE" id="PS50948">
    <property type="entry name" value="PAN"/>
    <property type="match status" value="1"/>
</dbReference>
<keyword evidence="2" id="KW-0732">Signal</keyword>
<evidence type="ECO:0000259" key="5">
    <source>
        <dbReference type="PROSITE" id="PS50927"/>
    </source>
</evidence>
<gene>
    <name evidence="8" type="primary">LOC125418421</name>
</gene>
<evidence type="ECO:0000256" key="4">
    <source>
        <dbReference type="ARBA" id="ARBA00023180"/>
    </source>
</evidence>
<evidence type="ECO:0000313" key="7">
    <source>
        <dbReference type="Proteomes" id="UP001652623"/>
    </source>
</evidence>
<dbReference type="PANTHER" id="PTHR32444">
    <property type="entry name" value="BULB-TYPE LECTIN DOMAIN-CONTAINING PROTEIN"/>
    <property type="match status" value="1"/>
</dbReference>
<dbReference type="CDD" id="cd01098">
    <property type="entry name" value="PAN_AP_plant"/>
    <property type="match status" value="1"/>
</dbReference>
<evidence type="ECO:0000313" key="8">
    <source>
        <dbReference type="RefSeq" id="XP_060669512.1"/>
    </source>
</evidence>
<name>A0ABM3ZYF6_ZIZJJ</name>
<dbReference type="Proteomes" id="UP001652623">
    <property type="component" value="Chromosome 12"/>
</dbReference>
<accession>A0ABM3ZYF6</accession>
<feature type="domain" description="Bulb-type lectin" evidence="5">
    <location>
        <begin position="50"/>
        <end position="178"/>
    </location>
</feature>
<dbReference type="PANTHER" id="PTHR32444:SF63">
    <property type="entry name" value="G-TYPE LECTIN S-RECEPTOR-LIKE SERINE_THREONINE-PROTEIN KINASE RKS1"/>
    <property type="match status" value="1"/>
</dbReference>
<dbReference type="InterPro" id="IPR035446">
    <property type="entry name" value="SLSG/EP1"/>
</dbReference>